<dbReference type="Pfam" id="PF03060">
    <property type="entry name" value="NMO"/>
    <property type="match status" value="1"/>
</dbReference>
<evidence type="ECO:0000256" key="5">
    <source>
        <dbReference type="ARBA" id="ARBA00022643"/>
    </source>
</evidence>
<comment type="caution">
    <text evidence="13">The sequence shown here is derived from an EMBL/GenBank/DDBJ whole genome shotgun (WGS) entry which is preliminary data.</text>
</comment>
<feature type="signal peptide" evidence="12">
    <location>
        <begin position="1"/>
        <end position="37"/>
    </location>
</feature>
<name>A0A370NSL2_9BURK</name>
<evidence type="ECO:0000256" key="8">
    <source>
        <dbReference type="ARBA" id="ARBA00023033"/>
    </source>
</evidence>
<protein>
    <recommendedName>
        <fullName evidence="11">Nitronate monooxygenase</fullName>
    </recommendedName>
    <alternativeName>
        <fullName evidence="9">Propionate 3-nitronate monooxygenase</fullName>
    </alternativeName>
</protein>
<comment type="catalytic activity">
    <reaction evidence="10">
        <text>3 propionate 3-nitronate + 3 O2 + H2O = 3 3-oxopropanoate + 2 nitrate + nitrite + H2O2 + 3 H(+)</text>
        <dbReference type="Rhea" id="RHEA:57332"/>
        <dbReference type="ChEBI" id="CHEBI:15377"/>
        <dbReference type="ChEBI" id="CHEBI:15378"/>
        <dbReference type="ChEBI" id="CHEBI:15379"/>
        <dbReference type="ChEBI" id="CHEBI:16240"/>
        <dbReference type="ChEBI" id="CHEBI:16301"/>
        <dbReference type="ChEBI" id="CHEBI:17632"/>
        <dbReference type="ChEBI" id="CHEBI:33190"/>
        <dbReference type="ChEBI" id="CHEBI:136067"/>
    </reaction>
</comment>
<dbReference type="RefSeq" id="WP_115213111.1">
    <property type="nucleotide sequence ID" value="NZ_QKWJ01000024.1"/>
</dbReference>
<gene>
    <name evidence="13" type="ORF">DN412_19525</name>
</gene>
<evidence type="ECO:0000256" key="6">
    <source>
        <dbReference type="ARBA" id="ARBA00022741"/>
    </source>
</evidence>
<evidence type="ECO:0000256" key="1">
    <source>
        <dbReference type="ARBA" id="ARBA00001917"/>
    </source>
</evidence>
<keyword evidence="6" id="KW-0547">Nucleotide-binding</keyword>
<dbReference type="EMBL" id="QKWJ01000024">
    <property type="protein sequence ID" value="RDK08609.1"/>
    <property type="molecule type" value="Genomic_DNA"/>
</dbReference>
<evidence type="ECO:0000256" key="11">
    <source>
        <dbReference type="ARBA" id="ARBA00067136"/>
    </source>
</evidence>
<evidence type="ECO:0000313" key="13">
    <source>
        <dbReference type="EMBL" id="RDK08609.1"/>
    </source>
</evidence>
<dbReference type="AlphaFoldDB" id="A0A370NSL2"/>
<dbReference type="InterPro" id="IPR013785">
    <property type="entry name" value="Aldolase_TIM"/>
</dbReference>
<keyword evidence="4" id="KW-0285">Flavoprotein</keyword>
<dbReference type="InterPro" id="IPR004136">
    <property type="entry name" value="NMO"/>
</dbReference>
<comment type="cofactor">
    <cofactor evidence="1">
        <name>FMN</name>
        <dbReference type="ChEBI" id="CHEBI:58210"/>
    </cofactor>
</comment>
<dbReference type="Proteomes" id="UP000255165">
    <property type="component" value="Unassembled WGS sequence"/>
</dbReference>
<dbReference type="CDD" id="cd04730">
    <property type="entry name" value="NPD_like"/>
    <property type="match status" value="1"/>
</dbReference>
<dbReference type="PANTHER" id="PTHR42747">
    <property type="entry name" value="NITRONATE MONOOXYGENASE-RELATED"/>
    <property type="match status" value="1"/>
</dbReference>
<keyword evidence="14" id="KW-1185">Reference proteome</keyword>
<dbReference type="GO" id="GO:0000166">
    <property type="term" value="F:nucleotide binding"/>
    <property type="evidence" value="ECO:0007669"/>
    <property type="project" value="UniProtKB-KW"/>
</dbReference>
<sequence>MNTTQTRYLRGTLLSALKLATPIIQAPMAGTSTPAMAAAVSEAGGLGSLGVGAMEAESARTAIRETRALTGRPFNVNLFCHVPAAADADREKAWLDYLAPEFAKFNATAPTSLREIYKSFVADDAMYEMLLEEKPAVVSFHFGLPAHEKINALRAAGIVLLASATSLREARLVEAAGVDAIVAQGIEAGGHRGVFEPGDYDEGLGTLALVRLLVERTNLPVIASGGIMDGAGIAAALALGADAAQLGTAFVASAESAADAAYRAALVASDTRPTTLTRSISGRAARGFTNRLTELGIAPDAPPPPDYPITYDAGKALNGAAKAKGNSDYAAQWAGQAAPLARSLPAGELVAQLTAELKAAIERLNALRAAIG</sequence>
<organism evidence="13 14">
    <name type="scientific">Cupriavidus lacunae</name>
    <dbReference type="NCBI Taxonomy" id="2666307"/>
    <lineage>
        <taxon>Bacteria</taxon>
        <taxon>Pseudomonadati</taxon>
        <taxon>Pseudomonadota</taxon>
        <taxon>Betaproteobacteria</taxon>
        <taxon>Burkholderiales</taxon>
        <taxon>Burkholderiaceae</taxon>
        <taxon>Cupriavidus</taxon>
    </lineage>
</organism>
<reference evidence="14" key="1">
    <citation type="submission" date="2018-06" db="EMBL/GenBank/DDBJ databases">
        <authorList>
            <person name="Feng T."/>
            <person name="Jeon C.O."/>
        </authorList>
    </citation>
    <scope>NUCLEOTIDE SEQUENCE [LARGE SCALE GENOMIC DNA]</scope>
    <source>
        <strain evidence="14">S23</strain>
    </source>
</reference>
<evidence type="ECO:0000256" key="4">
    <source>
        <dbReference type="ARBA" id="ARBA00022630"/>
    </source>
</evidence>
<evidence type="ECO:0000256" key="7">
    <source>
        <dbReference type="ARBA" id="ARBA00023002"/>
    </source>
</evidence>
<keyword evidence="7" id="KW-0560">Oxidoreductase</keyword>
<proteinExistence type="inferred from homology"/>
<evidence type="ECO:0000256" key="2">
    <source>
        <dbReference type="ARBA" id="ARBA00009881"/>
    </source>
</evidence>
<keyword evidence="5" id="KW-0288">FMN</keyword>
<keyword evidence="8 13" id="KW-0503">Monooxygenase</keyword>
<evidence type="ECO:0000256" key="3">
    <source>
        <dbReference type="ARBA" id="ARBA00022575"/>
    </source>
</evidence>
<evidence type="ECO:0000256" key="9">
    <source>
        <dbReference type="ARBA" id="ARBA00031155"/>
    </source>
</evidence>
<dbReference type="FunFam" id="3.20.20.70:FF:000154">
    <property type="entry name" value="Probable nitronate monooxygenase"/>
    <property type="match status" value="1"/>
</dbReference>
<dbReference type="GO" id="GO:0018580">
    <property type="term" value="F:nitronate monooxygenase activity"/>
    <property type="evidence" value="ECO:0007669"/>
    <property type="project" value="InterPro"/>
</dbReference>
<dbReference type="GO" id="GO:0009636">
    <property type="term" value="P:response to toxic substance"/>
    <property type="evidence" value="ECO:0007669"/>
    <property type="project" value="UniProtKB-KW"/>
</dbReference>
<dbReference type="PANTHER" id="PTHR42747:SF3">
    <property type="entry name" value="NITRONATE MONOOXYGENASE-RELATED"/>
    <property type="match status" value="1"/>
</dbReference>
<evidence type="ECO:0000256" key="12">
    <source>
        <dbReference type="SAM" id="SignalP"/>
    </source>
</evidence>
<evidence type="ECO:0000313" key="14">
    <source>
        <dbReference type="Proteomes" id="UP000255165"/>
    </source>
</evidence>
<evidence type="ECO:0000256" key="10">
    <source>
        <dbReference type="ARBA" id="ARBA00049401"/>
    </source>
</evidence>
<accession>A0A370NSL2</accession>
<feature type="chain" id="PRO_5016845838" description="Nitronate monooxygenase" evidence="12">
    <location>
        <begin position="38"/>
        <end position="372"/>
    </location>
</feature>
<comment type="similarity">
    <text evidence="2">Belongs to the nitronate monooxygenase family. NMO class I subfamily.</text>
</comment>
<dbReference type="Gene3D" id="3.20.20.70">
    <property type="entry name" value="Aldolase class I"/>
    <property type="match status" value="1"/>
</dbReference>
<keyword evidence="3" id="KW-0216">Detoxification</keyword>
<keyword evidence="12" id="KW-0732">Signal</keyword>
<dbReference type="SUPFAM" id="SSF51412">
    <property type="entry name" value="Inosine monophosphate dehydrogenase (IMPDH)"/>
    <property type="match status" value="1"/>
</dbReference>